<protein>
    <submittedName>
        <fullName evidence="1">Uncharacterized protein</fullName>
    </submittedName>
</protein>
<evidence type="ECO:0000313" key="2">
    <source>
        <dbReference type="Proteomes" id="UP000026915"/>
    </source>
</evidence>
<organism evidence="1 2">
    <name type="scientific">Theobroma cacao</name>
    <name type="common">Cacao</name>
    <name type="synonym">Cocoa</name>
    <dbReference type="NCBI Taxonomy" id="3641"/>
    <lineage>
        <taxon>Eukaryota</taxon>
        <taxon>Viridiplantae</taxon>
        <taxon>Streptophyta</taxon>
        <taxon>Embryophyta</taxon>
        <taxon>Tracheophyta</taxon>
        <taxon>Spermatophyta</taxon>
        <taxon>Magnoliopsida</taxon>
        <taxon>eudicotyledons</taxon>
        <taxon>Gunneridae</taxon>
        <taxon>Pentapetalae</taxon>
        <taxon>rosids</taxon>
        <taxon>malvids</taxon>
        <taxon>Malvales</taxon>
        <taxon>Malvaceae</taxon>
        <taxon>Byttnerioideae</taxon>
        <taxon>Theobroma</taxon>
    </lineage>
</organism>
<gene>
    <name evidence="1" type="ORF">TCM_035981</name>
</gene>
<proteinExistence type="predicted"/>
<evidence type="ECO:0000313" key="1">
    <source>
        <dbReference type="EMBL" id="EOY16914.1"/>
    </source>
</evidence>
<dbReference type="Gramene" id="EOY16914">
    <property type="protein sequence ID" value="EOY16914"/>
    <property type="gene ID" value="TCM_035981"/>
</dbReference>
<dbReference type="InParanoid" id="A0A061FQV1"/>
<sequence length="176" mass="20082">MHGGRKCKCAAIEFCSEYYKTRSWVEGYAVPIFPIRHPSEWGVPNDIQQIVILPPICKVKREDLGGKGFHQLGKGCEIVVDESFNPIKGSPFHPAHDTPSTGSSSVIPYSVLNDVTYNMLIRIDEKLTNQTDRMQTLELRIQNVQNLLMQRTDIADWVAEARSKETDIDEFLRQEF</sequence>
<dbReference type="AlphaFoldDB" id="A0A061FQV1"/>
<accession>A0A061FQV1</accession>
<name>A0A061FQV1_THECC</name>
<dbReference type="EMBL" id="CM001886">
    <property type="protein sequence ID" value="EOY16914.1"/>
    <property type="molecule type" value="Genomic_DNA"/>
</dbReference>
<keyword evidence="2" id="KW-1185">Reference proteome</keyword>
<dbReference type="Proteomes" id="UP000026915">
    <property type="component" value="Chromosome 8"/>
</dbReference>
<dbReference type="HOGENOM" id="CLU_1527863_0_0_1"/>
<reference evidence="1 2" key="1">
    <citation type="journal article" date="2013" name="Genome Biol.">
        <title>The genome sequence of the most widely cultivated cacao type and its use to identify candidate genes regulating pod color.</title>
        <authorList>
            <person name="Motamayor J.C."/>
            <person name="Mockaitis K."/>
            <person name="Schmutz J."/>
            <person name="Haiminen N."/>
            <person name="Iii D.L."/>
            <person name="Cornejo O."/>
            <person name="Findley S.D."/>
            <person name="Zheng P."/>
            <person name="Utro F."/>
            <person name="Royaert S."/>
            <person name="Saski C."/>
            <person name="Jenkins J."/>
            <person name="Podicheti R."/>
            <person name="Zhao M."/>
            <person name="Scheffler B.E."/>
            <person name="Stack J.C."/>
            <person name="Feltus F.A."/>
            <person name="Mustiga G.M."/>
            <person name="Amores F."/>
            <person name="Phillips W."/>
            <person name="Marelli J.P."/>
            <person name="May G.D."/>
            <person name="Shapiro H."/>
            <person name="Ma J."/>
            <person name="Bustamante C.D."/>
            <person name="Schnell R.J."/>
            <person name="Main D."/>
            <person name="Gilbert D."/>
            <person name="Parida L."/>
            <person name="Kuhn D.N."/>
        </authorList>
    </citation>
    <scope>NUCLEOTIDE SEQUENCE [LARGE SCALE GENOMIC DNA]</scope>
    <source>
        <strain evidence="2">cv. Matina 1-6</strain>
    </source>
</reference>